<sequence length="681" mass="68168">MQLFTTLSGPPAPLVSTPIDGSRLSVNTPTYSGTATPGSSVTIFVDGSNVGQTTANAGGNWTFTSVNALTDASHAVYAQATLDGLDSPNSTTITFTIDTTSPIAPVVTAPLNGDILSDNTPTYAGTAEPSSTVTVLVDGSPTGTTTADASGNWSYTPGTPLSDGTHTVRARAMDNVGNTGPTSATTTFTIDTTHPTVTISSSAPNPTNTGPILLSMTFSELVTGFVAGDISVNNGTLSDFAGSGSLYTATLTPTAAGLVSVSVSANVAQDAAGNMNQASTVFTIQYLPNAILTGFAATATTVCVGSPVTFTATVENVTGSYNYTLTNGSASSLTGSTTNTAFSQTVTASGSGLQSFSLLVSDNGQLGSGMTSVTINSLPMATILTPASTTLTCSTTSISLTATGGGTYQWEDNSTNAIRSVTTPNTYTVTVTGSNGCTALATTSIFSNTVLSLEAGPSLPQANVGVVLSLTATGATTYQWSAPSTASLTTPATGSAVSASLTTAGLQTFTVVGTTGACSQSSLVSVTALPGPDLSATLSLPDANFPASSSKDLLVQVQEVNGSAATGNIVITLTVPTGYSVSFDNSLTSINVSGGSTNPVSVQNSKWQVSSRVAGRQLSLVINSGESVGAKGTLSLGFSITRTTATGGSVSNITINVADDSGGQYDVNRLNNVYARIINSL</sequence>
<evidence type="ECO:0000256" key="1">
    <source>
        <dbReference type="SAM" id="MobiDB-lite"/>
    </source>
</evidence>
<proteinExistence type="predicted"/>
<protein>
    <recommendedName>
        <fullName evidence="7">Bacterial Ig-like domain-containing protein</fullName>
    </recommendedName>
</protein>
<dbReference type="Pfam" id="PF17936">
    <property type="entry name" value="Big_6"/>
    <property type="match status" value="1"/>
</dbReference>
<dbReference type="Gene3D" id="2.60.40.1800">
    <property type="match status" value="3"/>
</dbReference>
<dbReference type="EMBL" id="QLII01000001">
    <property type="protein sequence ID" value="RAI77959.1"/>
    <property type="molecule type" value="Genomic_DNA"/>
</dbReference>
<dbReference type="AlphaFoldDB" id="A0A327NU32"/>
<organism evidence="5 6">
    <name type="scientific">Spirosoma telluris</name>
    <dbReference type="NCBI Taxonomy" id="2183553"/>
    <lineage>
        <taxon>Bacteria</taxon>
        <taxon>Pseudomonadati</taxon>
        <taxon>Bacteroidota</taxon>
        <taxon>Cytophagia</taxon>
        <taxon>Cytophagales</taxon>
        <taxon>Cytophagaceae</taxon>
        <taxon>Spirosoma</taxon>
    </lineage>
</organism>
<reference evidence="5 6" key="1">
    <citation type="submission" date="2018-06" db="EMBL/GenBank/DDBJ databases">
        <title>Spirosoma sp. HMF3257 Genome sequencing and assembly.</title>
        <authorList>
            <person name="Kang H."/>
            <person name="Cha I."/>
            <person name="Kim H."/>
            <person name="Kang J."/>
            <person name="Joh K."/>
        </authorList>
    </citation>
    <scope>NUCLEOTIDE SEQUENCE [LARGE SCALE GENOMIC DNA]</scope>
    <source>
        <strain evidence="5 6">HMF3257</strain>
    </source>
</reference>
<evidence type="ECO:0000259" key="4">
    <source>
        <dbReference type="Pfam" id="PF19078"/>
    </source>
</evidence>
<evidence type="ECO:0000259" key="2">
    <source>
        <dbReference type="Pfam" id="PF17936"/>
    </source>
</evidence>
<comment type="caution">
    <text evidence="5">The sequence shown here is derived from an EMBL/GenBank/DDBJ whole genome shotgun (WGS) entry which is preliminary data.</text>
</comment>
<dbReference type="InterPro" id="IPR041498">
    <property type="entry name" value="Big_6"/>
</dbReference>
<name>A0A327NU32_9BACT</name>
<dbReference type="Pfam" id="PF19078">
    <property type="entry name" value="Big_12"/>
    <property type="match status" value="1"/>
</dbReference>
<feature type="domain" description="Bacterial Ig-like" evidence="4">
    <location>
        <begin position="191"/>
        <end position="284"/>
    </location>
</feature>
<dbReference type="Proteomes" id="UP000249016">
    <property type="component" value="Unassembled WGS sequence"/>
</dbReference>
<accession>A0A327NU32</accession>
<dbReference type="Pfam" id="PF19077">
    <property type="entry name" value="Big_13"/>
    <property type="match status" value="1"/>
</dbReference>
<keyword evidence="6" id="KW-1185">Reference proteome</keyword>
<evidence type="ECO:0000259" key="3">
    <source>
        <dbReference type="Pfam" id="PF19077"/>
    </source>
</evidence>
<dbReference type="PANTHER" id="PTHR34677">
    <property type="match status" value="1"/>
</dbReference>
<evidence type="ECO:0008006" key="7">
    <source>
        <dbReference type="Google" id="ProtNLM"/>
    </source>
</evidence>
<dbReference type="InterPro" id="IPR044048">
    <property type="entry name" value="Big_12"/>
</dbReference>
<dbReference type="OrthoDB" id="964296at2"/>
<gene>
    <name evidence="5" type="ORF">HMF3257_34655</name>
</gene>
<dbReference type="NCBIfam" id="NF033510">
    <property type="entry name" value="Ca_tandemer"/>
    <property type="match status" value="2"/>
</dbReference>
<evidence type="ECO:0000313" key="5">
    <source>
        <dbReference type="EMBL" id="RAI77959.1"/>
    </source>
</evidence>
<feature type="domain" description="Bacterial Ig-like" evidence="3">
    <location>
        <begin position="26"/>
        <end position="99"/>
    </location>
</feature>
<dbReference type="PANTHER" id="PTHR34677:SF3">
    <property type="entry name" value="BACTERIAL IG-LIKE DOMAIN-CONTAINING PROTEIN"/>
    <property type="match status" value="1"/>
</dbReference>
<feature type="domain" description="Bacterial Ig" evidence="2">
    <location>
        <begin position="115"/>
        <end position="186"/>
    </location>
</feature>
<evidence type="ECO:0000313" key="6">
    <source>
        <dbReference type="Proteomes" id="UP000249016"/>
    </source>
</evidence>
<feature type="region of interest" description="Disordered" evidence="1">
    <location>
        <begin position="1"/>
        <end position="20"/>
    </location>
</feature>
<dbReference type="InterPro" id="IPR044016">
    <property type="entry name" value="Big_13"/>
</dbReference>